<keyword evidence="2" id="KW-1185">Reference proteome</keyword>
<dbReference type="EMBL" id="BPLR01021593">
    <property type="protein sequence ID" value="GIX91588.1"/>
    <property type="molecule type" value="Genomic_DNA"/>
</dbReference>
<sequence>MNISNKSSEMWEGHMQRDLPLNPSSISRLSAFSKVFRRLVSDILLFLTDMDGSHLYSRDTYSVADNE</sequence>
<gene>
    <name evidence="1" type="ORF">CEXT_359741</name>
</gene>
<dbReference type="AlphaFoldDB" id="A0AAV4P3N5"/>
<comment type="caution">
    <text evidence="1">The sequence shown here is derived from an EMBL/GenBank/DDBJ whole genome shotgun (WGS) entry which is preliminary data.</text>
</comment>
<proteinExistence type="predicted"/>
<protein>
    <submittedName>
        <fullName evidence="1">Uncharacterized protein</fullName>
    </submittedName>
</protein>
<accession>A0AAV4P3N5</accession>
<evidence type="ECO:0000313" key="1">
    <source>
        <dbReference type="EMBL" id="GIX91588.1"/>
    </source>
</evidence>
<dbReference type="Proteomes" id="UP001054945">
    <property type="component" value="Unassembled WGS sequence"/>
</dbReference>
<organism evidence="1 2">
    <name type="scientific">Caerostris extrusa</name>
    <name type="common">Bark spider</name>
    <name type="synonym">Caerostris bankana</name>
    <dbReference type="NCBI Taxonomy" id="172846"/>
    <lineage>
        <taxon>Eukaryota</taxon>
        <taxon>Metazoa</taxon>
        <taxon>Ecdysozoa</taxon>
        <taxon>Arthropoda</taxon>
        <taxon>Chelicerata</taxon>
        <taxon>Arachnida</taxon>
        <taxon>Araneae</taxon>
        <taxon>Araneomorphae</taxon>
        <taxon>Entelegynae</taxon>
        <taxon>Araneoidea</taxon>
        <taxon>Araneidae</taxon>
        <taxon>Caerostris</taxon>
    </lineage>
</organism>
<name>A0AAV4P3N5_CAEEX</name>
<evidence type="ECO:0000313" key="2">
    <source>
        <dbReference type="Proteomes" id="UP001054945"/>
    </source>
</evidence>
<reference evidence="1 2" key="1">
    <citation type="submission" date="2021-06" db="EMBL/GenBank/DDBJ databases">
        <title>Caerostris extrusa draft genome.</title>
        <authorList>
            <person name="Kono N."/>
            <person name="Arakawa K."/>
        </authorList>
    </citation>
    <scope>NUCLEOTIDE SEQUENCE [LARGE SCALE GENOMIC DNA]</scope>
</reference>